<feature type="region of interest" description="Disordered" evidence="1">
    <location>
        <begin position="1"/>
        <end position="24"/>
    </location>
</feature>
<feature type="region of interest" description="Disordered" evidence="1">
    <location>
        <begin position="59"/>
        <end position="103"/>
    </location>
</feature>
<feature type="region of interest" description="Disordered" evidence="1">
    <location>
        <begin position="119"/>
        <end position="142"/>
    </location>
</feature>
<keyword evidence="2" id="KW-0418">Kinase</keyword>
<protein>
    <submittedName>
        <fullName evidence="2">Fructokinase-like 1, chloroplastic</fullName>
    </submittedName>
</protein>
<proteinExistence type="predicted"/>
<name>A0A2Z7BR64_9LAMI</name>
<reference evidence="2 3" key="1">
    <citation type="journal article" date="2015" name="Proc. Natl. Acad. Sci. U.S.A.">
        <title>The resurrection genome of Boea hygrometrica: A blueprint for survival of dehydration.</title>
        <authorList>
            <person name="Xiao L."/>
            <person name="Yang G."/>
            <person name="Zhang L."/>
            <person name="Yang X."/>
            <person name="Zhao S."/>
            <person name="Ji Z."/>
            <person name="Zhou Q."/>
            <person name="Hu M."/>
            <person name="Wang Y."/>
            <person name="Chen M."/>
            <person name="Xu Y."/>
            <person name="Jin H."/>
            <person name="Xiao X."/>
            <person name="Hu G."/>
            <person name="Bao F."/>
            <person name="Hu Y."/>
            <person name="Wan P."/>
            <person name="Li L."/>
            <person name="Deng X."/>
            <person name="Kuang T."/>
            <person name="Xiang C."/>
            <person name="Zhu J.K."/>
            <person name="Oliver M.J."/>
            <person name="He Y."/>
        </authorList>
    </citation>
    <scope>NUCLEOTIDE SEQUENCE [LARGE SCALE GENOMIC DNA]</scope>
    <source>
        <strain evidence="3">cv. XS01</strain>
    </source>
</reference>
<dbReference type="GO" id="GO:0016301">
    <property type="term" value="F:kinase activity"/>
    <property type="evidence" value="ECO:0007669"/>
    <property type="project" value="UniProtKB-KW"/>
</dbReference>
<dbReference type="EMBL" id="KV005056">
    <property type="protein sequence ID" value="KZV34471.1"/>
    <property type="molecule type" value="Genomic_DNA"/>
</dbReference>
<sequence length="407" mass="45055">MHTQPLASRNADQNGCSDPKAPARSELRLTQEALETLMEETATRAATAAVNHFVASRQYRTTSNSDSFTRDTGREKKRRMNDTRISNYDIPKKSTPHNEDEGDSILRRASPIRTMSKVVTTKPNPKCKPPPHSSNYLTPPPCAARRRRRFAGNRSGLVFRGESIRADSSVLLVQADEGVSVLVVDRIGDIYRSLPRRADVIVTTVGARHKCQQDRKMKIGKILKKIIGRPRPRTAAHRARHSARDAMSAGRAWRPAMNRPPRANCCATSGAAARMSVITAETCTIVARRRRALGAVSRWKSAAIHDFVVAAAGRPPLRRVSGDVVTAGLNSSRVWVGPVGDRSYGEVSVMEMNECSSVDPALQTAAPLFKLPHAAAVRRPPPPPLRRKSFRHSFSRRIHSCRIRQCF</sequence>
<evidence type="ECO:0000313" key="3">
    <source>
        <dbReference type="Proteomes" id="UP000250235"/>
    </source>
</evidence>
<feature type="compositionally biased region" description="Basic and acidic residues" evidence="1">
    <location>
        <begin position="90"/>
        <end position="99"/>
    </location>
</feature>
<dbReference type="AlphaFoldDB" id="A0A2Z7BR64"/>
<accession>A0A2Z7BR64</accession>
<evidence type="ECO:0000313" key="2">
    <source>
        <dbReference type="EMBL" id="KZV34471.1"/>
    </source>
</evidence>
<organism evidence="2 3">
    <name type="scientific">Dorcoceras hygrometricum</name>
    <dbReference type="NCBI Taxonomy" id="472368"/>
    <lineage>
        <taxon>Eukaryota</taxon>
        <taxon>Viridiplantae</taxon>
        <taxon>Streptophyta</taxon>
        <taxon>Embryophyta</taxon>
        <taxon>Tracheophyta</taxon>
        <taxon>Spermatophyta</taxon>
        <taxon>Magnoliopsida</taxon>
        <taxon>eudicotyledons</taxon>
        <taxon>Gunneridae</taxon>
        <taxon>Pentapetalae</taxon>
        <taxon>asterids</taxon>
        <taxon>lamiids</taxon>
        <taxon>Lamiales</taxon>
        <taxon>Gesneriaceae</taxon>
        <taxon>Didymocarpoideae</taxon>
        <taxon>Trichosporeae</taxon>
        <taxon>Loxocarpinae</taxon>
        <taxon>Dorcoceras</taxon>
    </lineage>
</organism>
<dbReference type="Proteomes" id="UP000250235">
    <property type="component" value="Unassembled WGS sequence"/>
</dbReference>
<gene>
    <name evidence="2" type="ORF">F511_28018</name>
</gene>
<keyword evidence="2" id="KW-0808">Transferase</keyword>
<feature type="compositionally biased region" description="Pro residues" evidence="1">
    <location>
        <begin position="126"/>
        <end position="142"/>
    </location>
</feature>
<evidence type="ECO:0000256" key="1">
    <source>
        <dbReference type="SAM" id="MobiDB-lite"/>
    </source>
</evidence>
<feature type="compositionally biased region" description="Polar residues" evidence="1">
    <location>
        <begin position="1"/>
        <end position="16"/>
    </location>
</feature>
<keyword evidence="3" id="KW-1185">Reference proteome</keyword>